<comment type="caution">
    <text evidence="2">The sequence shown here is derived from an EMBL/GenBank/DDBJ whole genome shotgun (WGS) entry which is preliminary data.</text>
</comment>
<feature type="domain" description="Helix-turn-helix" evidence="1">
    <location>
        <begin position="12"/>
        <end position="60"/>
    </location>
</feature>
<dbReference type="AlphaFoldDB" id="A0A0J7ZEI8"/>
<dbReference type="NCBIfam" id="TIGR01764">
    <property type="entry name" value="excise"/>
    <property type="match status" value="1"/>
</dbReference>
<dbReference type="RefSeq" id="WP_048582270.1">
    <property type="nucleotide sequence ID" value="NZ_LFNT01000018.1"/>
</dbReference>
<proteinExistence type="predicted"/>
<dbReference type="Pfam" id="PF12728">
    <property type="entry name" value="HTH_17"/>
    <property type="match status" value="1"/>
</dbReference>
<dbReference type="InterPro" id="IPR041657">
    <property type="entry name" value="HTH_17"/>
</dbReference>
<reference evidence="2 3" key="1">
    <citation type="submission" date="2015-06" db="EMBL/GenBank/DDBJ databases">
        <authorList>
            <person name="Ju K.-S."/>
            <person name="Doroghazi J.R."/>
            <person name="Metcalf W.W."/>
        </authorList>
    </citation>
    <scope>NUCLEOTIDE SEQUENCE [LARGE SCALE GENOMIC DNA]</scope>
    <source>
        <strain evidence="2 3">NRRL 3414</strain>
    </source>
</reference>
<dbReference type="Proteomes" id="UP000037432">
    <property type="component" value="Unassembled WGS sequence"/>
</dbReference>
<dbReference type="InterPro" id="IPR010093">
    <property type="entry name" value="SinI_DNA-bd"/>
</dbReference>
<evidence type="ECO:0000259" key="1">
    <source>
        <dbReference type="Pfam" id="PF12728"/>
    </source>
</evidence>
<name>A0A0J7ZEI8_STRVR</name>
<protein>
    <submittedName>
        <fullName evidence="2">Excisionase</fullName>
    </submittedName>
</protein>
<gene>
    <name evidence="2" type="ORF">ACM01_18010</name>
</gene>
<sequence length="66" mass="7487">MLTAVLSDPQALTVPEVMTALKLSRSKVYDLIRSRQLPSYTSGRARRIPVDAVRHYMQDRLEENAA</sequence>
<accession>A0A0J7ZEI8</accession>
<dbReference type="GO" id="GO:0003677">
    <property type="term" value="F:DNA binding"/>
    <property type="evidence" value="ECO:0007669"/>
    <property type="project" value="InterPro"/>
</dbReference>
<evidence type="ECO:0000313" key="2">
    <source>
        <dbReference type="EMBL" id="KMS73633.1"/>
    </source>
</evidence>
<dbReference type="EMBL" id="LFNT01000018">
    <property type="protein sequence ID" value="KMS73633.1"/>
    <property type="molecule type" value="Genomic_DNA"/>
</dbReference>
<dbReference type="PATRIC" id="fig|1938.3.peg.1347"/>
<dbReference type="OrthoDB" id="3789542at2"/>
<evidence type="ECO:0000313" key="3">
    <source>
        <dbReference type="Proteomes" id="UP000037432"/>
    </source>
</evidence>
<organism evidence="2 3">
    <name type="scientific">Streptomyces viridochromogenes</name>
    <dbReference type="NCBI Taxonomy" id="1938"/>
    <lineage>
        <taxon>Bacteria</taxon>
        <taxon>Bacillati</taxon>
        <taxon>Actinomycetota</taxon>
        <taxon>Actinomycetes</taxon>
        <taxon>Kitasatosporales</taxon>
        <taxon>Streptomycetaceae</taxon>
        <taxon>Streptomyces</taxon>
    </lineage>
</organism>